<sequence>MHTVVATARGVFNSNGGVLSSIETGVSIIIPQGAIPEGIEQEIYFKVCRDNSILPPLDKEKANNEQANNANNEQAYNANNEQANNANNEQANNANNEQANNANNEQANNANNEQANNANNEQANNAKQTNLTTTSYNNARRKV</sequence>
<dbReference type="AlphaFoldDB" id="A0A556V3H8"/>
<reference evidence="3 4" key="1">
    <citation type="journal article" date="2019" name="Genome Biol. Evol.">
        <title>Whole-Genome Sequencing of the Giant Devil Catfish, Bagarius yarrelli.</title>
        <authorList>
            <person name="Jiang W."/>
            <person name="Lv Y."/>
            <person name="Cheng L."/>
            <person name="Yang K."/>
            <person name="Chao B."/>
            <person name="Wang X."/>
            <person name="Li Y."/>
            <person name="Pan X."/>
            <person name="You X."/>
            <person name="Zhang Y."/>
            <person name="Yang J."/>
            <person name="Li J."/>
            <person name="Zhang X."/>
            <person name="Liu S."/>
            <person name="Sun C."/>
            <person name="Yang J."/>
            <person name="Shi Q."/>
        </authorList>
    </citation>
    <scope>NUCLEOTIDE SEQUENCE [LARGE SCALE GENOMIC DNA]</scope>
    <source>
        <strain evidence="3">JWS20170419001</strain>
        <tissue evidence="3">Muscle</tissue>
    </source>
</reference>
<feature type="domain" description="ZU5" evidence="2">
    <location>
        <begin position="4"/>
        <end position="82"/>
    </location>
</feature>
<organism evidence="3 4">
    <name type="scientific">Bagarius yarrelli</name>
    <name type="common">Goonch</name>
    <name type="synonym">Bagrus yarrelli</name>
    <dbReference type="NCBI Taxonomy" id="175774"/>
    <lineage>
        <taxon>Eukaryota</taxon>
        <taxon>Metazoa</taxon>
        <taxon>Chordata</taxon>
        <taxon>Craniata</taxon>
        <taxon>Vertebrata</taxon>
        <taxon>Euteleostomi</taxon>
        <taxon>Actinopterygii</taxon>
        <taxon>Neopterygii</taxon>
        <taxon>Teleostei</taxon>
        <taxon>Ostariophysi</taxon>
        <taxon>Siluriformes</taxon>
        <taxon>Sisoridae</taxon>
        <taxon>Sisorinae</taxon>
        <taxon>Bagarius</taxon>
    </lineage>
</organism>
<accession>A0A556V3H8</accession>
<feature type="compositionally biased region" description="Polar residues" evidence="1">
    <location>
        <begin position="127"/>
        <end position="143"/>
    </location>
</feature>
<comment type="caution">
    <text evidence="3">The sequence shown here is derived from an EMBL/GenBank/DDBJ whole genome shotgun (WGS) entry which is preliminary data.</text>
</comment>
<feature type="compositionally biased region" description="Low complexity" evidence="1">
    <location>
        <begin position="64"/>
        <end position="126"/>
    </location>
</feature>
<feature type="region of interest" description="Disordered" evidence="1">
    <location>
        <begin position="54"/>
        <end position="143"/>
    </location>
</feature>
<dbReference type="Gene3D" id="2.60.220.30">
    <property type="match status" value="1"/>
</dbReference>
<evidence type="ECO:0000259" key="2">
    <source>
        <dbReference type="SMART" id="SM00218"/>
    </source>
</evidence>
<dbReference type="SMART" id="SM00218">
    <property type="entry name" value="ZU5"/>
    <property type="match status" value="1"/>
</dbReference>
<evidence type="ECO:0000313" key="3">
    <source>
        <dbReference type="EMBL" id="TST35115.1"/>
    </source>
</evidence>
<name>A0A556V3H8_BAGYA</name>
<protein>
    <submittedName>
        <fullName evidence="3">Tight junction protein ZO-1</fullName>
    </submittedName>
</protein>
<gene>
    <name evidence="3" type="ORF">Baya_12537</name>
</gene>
<dbReference type="EMBL" id="VCAZ01000109">
    <property type="protein sequence ID" value="TST35115.1"/>
    <property type="molecule type" value="Genomic_DNA"/>
</dbReference>
<dbReference type="InterPro" id="IPR000906">
    <property type="entry name" value="ZU5_dom"/>
</dbReference>
<keyword evidence="4" id="KW-1185">Reference proteome</keyword>
<evidence type="ECO:0000313" key="4">
    <source>
        <dbReference type="Proteomes" id="UP000319801"/>
    </source>
</evidence>
<evidence type="ECO:0000256" key="1">
    <source>
        <dbReference type="SAM" id="MobiDB-lite"/>
    </source>
</evidence>
<dbReference type="OrthoDB" id="418634at2759"/>
<dbReference type="Pfam" id="PF00791">
    <property type="entry name" value="ZU5"/>
    <property type="match status" value="1"/>
</dbReference>
<proteinExistence type="predicted"/>
<dbReference type="Proteomes" id="UP000319801">
    <property type="component" value="Unassembled WGS sequence"/>
</dbReference>